<evidence type="ECO:0000256" key="5">
    <source>
        <dbReference type="ARBA" id="ARBA00022692"/>
    </source>
</evidence>
<feature type="transmembrane region" description="Helical" evidence="12">
    <location>
        <begin position="146"/>
        <end position="170"/>
    </location>
</feature>
<accession>A0A1I2S895</accession>
<proteinExistence type="inferred from homology"/>
<gene>
    <name evidence="14" type="ORF">SAMN05660282_00988</name>
</gene>
<comment type="similarity">
    <text evidence="10">Belongs to the binding-protein-dependent transport system permease family. OppBC subfamily.</text>
</comment>
<dbReference type="PROSITE" id="PS50928">
    <property type="entry name" value="ABC_TM1"/>
    <property type="match status" value="1"/>
</dbReference>
<keyword evidence="9 12" id="KW-0472">Membrane</keyword>
<evidence type="ECO:0000256" key="12">
    <source>
        <dbReference type="RuleBase" id="RU363032"/>
    </source>
</evidence>
<feature type="transmembrane region" description="Helical" evidence="12">
    <location>
        <begin position="250"/>
        <end position="269"/>
    </location>
</feature>
<evidence type="ECO:0000256" key="9">
    <source>
        <dbReference type="ARBA" id="ARBA00023136"/>
    </source>
</evidence>
<dbReference type="PANTHER" id="PTHR43386">
    <property type="entry name" value="OLIGOPEPTIDE TRANSPORT SYSTEM PERMEASE PROTEIN APPC"/>
    <property type="match status" value="1"/>
</dbReference>
<keyword evidence="3" id="KW-1003">Cell membrane</keyword>
<feature type="transmembrane region" description="Helical" evidence="12">
    <location>
        <begin position="313"/>
        <end position="331"/>
    </location>
</feature>
<dbReference type="PANTHER" id="PTHR43386:SF2">
    <property type="entry name" value="OLIGOPEPTIDE TRANSPORT SYSTEM PERMEASE PROTEIN OPPC"/>
    <property type="match status" value="1"/>
</dbReference>
<dbReference type="OrthoDB" id="9812701at2"/>
<dbReference type="AlphaFoldDB" id="A0A1I2S895"/>
<evidence type="ECO:0000313" key="15">
    <source>
        <dbReference type="Proteomes" id="UP000199065"/>
    </source>
</evidence>
<keyword evidence="4" id="KW-0997">Cell inner membrane</keyword>
<dbReference type="STRING" id="185761.SAMN05660282_00988"/>
<evidence type="ECO:0000256" key="3">
    <source>
        <dbReference type="ARBA" id="ARBA00022475"/>
    </source>
</evidence>
<evidence type="ECO:0000256" key="10">
    <source>
        <dbReference type="ARBA" id="ARBA00024202"/>
    </source>
</evidence>
<dbReference type="GO" id="GO:0055085">
    <property type="term" value="P:transmembrane transport"/>
    <property type="evidence" value="ECO:0007669"/>
    <property type="project" value="InterPro"/>
</dbReference>
<protein>
    <recommendedName>
        <fullName evidence="11">Oligopeptide transport system permease protein OppC</fullName>
    </recommendedName>
</protein>
<feature type="domain" description="ABC transmembrane type-1" evidence="13">
    <location>
        <begin position="146"/>
        <end position="331"/>
    </location>
</feature>
<dbReference type="Pfam" id="PF12911">
    <property type="entry name" value="OppC_N"/>
    <property type="match status" value="1"/>
</dbReference>
<dbReference type="EMBL" id="FOPJ01000004">
    <property type="protein sequence ID" value="SFG46201.1"/>
    <property type="molecule type" value="Genomic_DNA"/>
</dbReference>
<keyword evidence="15" id="KW-1185">Reference proteome</keyword>
<name>A0A1I2S895_9CORY</name>
<evidence type="ECO:0000256" key="6">
    <source>
        <dbReference type="ARBA" id="ARBA00022856"/>
    </source>
</evidence>
<dbReference type="SUPFAM" id="SSF161098">
    <property type="entry name" value="MetI-like"/>
    <property type="match status" value="1"/>
</dbReference>
<evidence type="ECO:0000256" key="2">
    <source>
        <dbReference type="ARBA" id="ARBA00022448"/>
    </source>
</evidence>
<organism evidence="14 15">
    <name type="scientific">Corynebacterium spheniscorum</name>
    <dbReference type="NCBI Taxonomy" id="185761"/>
    <lineage>
        <taxon>Bacteria</taxon>
        <taxon>Bacillati</taxon>
        <taxon>Actinomycetota</taxon>
        <taxon>Actinomycetes</taxon>
        <taxon>Mycobacteriales</taxon>
        <taxon>Corynebacteriaceae</taxon>
        <taxon>Corynebacterium</taxon>
    </lineage>
</organism>
<keyword evidence="8 12" id="KW-1133">Transmembrane helix</keyword>
<dbReference type="GO" id="GO:0015031">
    <property type="term" value="P:protein transport"/>
    <property type="evidence" value="ECO:0007669"/>
    <property type="project" value="UniProtKB-KW"/>
</dbReference>
<keyword evidence="6" id="KW-0571">Peptide transport</keyword>
<dbReference type="GO" id="GO:0005886">
    <property type="term" value="C:plasma membrane"/>
    <property type="evidence" value="ECO:0007669"/>
    <property type="project" value="UniProtKB-SubCell"/>
</dbReference>
<dbReference type="InterPro" id="IPR035906">
    <property type="entry name" value="MetI-like_sf"/>
</dbReference>
<keyword evidence="5 12" id="KW-0812">Transmembrane</keyword>
<dbReference type="InterPro" id="IPR050366">
    <property type="entry name" value="BP-dependent_transpt_permease"/>
</dbReference>
<evidence type="ECO:0000256" key="4">
    <source>
        <dbReference type="ARBA" id="ARBA00022519"/>
    </source>
</evidence>
<evidence type="ECO:0000259" key="13">
    <source>
        <dbReference type="PROSITE" id="PS50928"/>
    </source>
</evidence>
<keyword evidence="2 12" id="KW-0813">Transport</keyword>
<feature type="transmembrane region" description="Helical" evidence="12">
    <location>
        <begin position="177"/>
        <end position="199"/>
    </location>
</feature>
<keyword evidence="7" id="KW-0653">Protein transport</keyword>
<dbReference type="Gene3D" id="1.10.3720.10">
    <property type="entry name" value="MetI-like"/>
    <property type="match status" value="1"/>
</dbReference>
<dbReference type="CDD" id="cd06261">
    <property type="entry name" value="TM_PBP2"/>
    <property type="match status" value="1"/>
</dbReference>
<evidence type="ECO:0000256" key="11">
    <source>
        <dbReference type="ARBA" id="ARBA00072251"/>
    </source>
</evidence>
<reference evidence="14 15" key="1">
    <citation type="submission" date="2016-10" db="EMBL/GenBank/DDBJ databases">
        <authorList>
            <person name="de Groot N.N."/>
        </authorList>
    </citation>
    <scope>NUCLEOTIDE SEQUENCE [LARGE SCALE GENOMIC DNA]</scope>
    <source>
        <strain>J11</strain>
        <strain evidence="15">PG 39</strain>
    </source>
</reference>
<dbReference type="Pfam" id="PF00528">
    <property type="entry name" value="BPD_transp_1"/>
    <property type="match status" value="1"/>
</dbReference>
<dbReference type="InterPro" id="IPR000515">
    <property type="entry name" value="MetI-like"/>
</dbReference>
<evidence type="ECO:0000256" key="1">
    <source>
        <dbReference type="ARBA" id="ARBA00004429"/>
    </source>
</evidence>
<dbReference type="Proteomes" id="UP000199065">
    <property type="component" value="Unassembled WGS sequence"/>
</dbReference>
<evidence type="ECO:0000256" key="7">
    <source>
        <dbReference type="ARBA" id="ARBA00022927"/>
    </source>
</evidence>
<evidence type="ECO:0000313" key="14">
    <source>
        <dbReference type="EMBL" id="SFG46201.1"/>
    </source>
</evidence>
<feature type="transmembrane region" description="Helical" evidence="12">
    <location>
        <begin position="81"/>
        <end position="102"/>
    </location>
</feature>
<dbReference type="GO" id="GO:0015833">
    <property type="term" value="P:peptide transport"/>
    <property type="evidence" value="ECO:0007669"/>
    <property type="project" value="UniProtKB-KW"/>
</dbReference>
<sequence length="348" mass="37423">MAENKDRANLHRQDLGRSTSDDALIGARIPTNDMTVTSTATGQTETAYPAEAGITESPEPNTKQSIGRFTLYRRRFFRNRMAVVGLGIFVLLVLAAIIGPHLGKWAYDDPDFLNLSTAPSAEHWFGTNDVGNDLFAQSMHGLGRSLMIAVSVSVGVSVLSAFIGAAAALWGGTVEKVILTTIHFLLAIPSFLLIALLVADSGGDWKLLIVVLILFGWVYPSRVIWSLALSVRENDYVRAARYMGVSRIRTIFRHILPNIGSLLIIQFALGVVSTVMSETGLSFLGLGVQLPDVSLGTLLSVGASTLESSSWQFWFPAGILTLLTVSMAFIADGLRDALDPNSKAGGQA</sequence>
<evidence type="ECO:0000256" key="8">
    <source>
        <dbReference type="ARBA" id="ARBA00022989"/>
    </source>
</evidence>
<feature type="transmembrane region" description="Helical" evidence="12">
    <location>
        <begin position="205"/>
        <end position="229"/>
    </location>
</feature>
<dbReference type="InterPro" id="IPR025966">
    <property type="entry name" value="OppC_N"/>
</dbReference>
<comment type="subcellular location">
    <subcellularLocation>
        <location evidence="1">Cell inner membrane</location>
        <topology evidence="1">Multi-pass membrane protein</topology>
    </subcellularLocation>
    <subcellularLocation>
        <location evidence="12">Cell membrane</location>
        <topology evidence="12">Multi-pass membrane protein</topology>
    </subcellularLocation>
</comment>